<organism evidence="1 2">
    <name type="scientific">Acaulospora colombiana</name>
    <dbReference type="NCBI Taxonomy" id="27376"/>
    <lineage>
        <taxon>Eukaryota</taxon>
        <taxon>Fungi</taxon>
        <taxon>Fungi incertae sedis</taxon>
        <taxon>Mucoromycota</taxon>
        <taxon>Glomeromycotina</taxon>
        <taxon>Glomeromycetes</taxon>
        <taxon>Diversisporales</taxon>
        <taxon>Acaulosporaceae</taxon>
        <taxon>Acaulospora</taxon>
    </lineage>
</organism>
<reference evidence="1" key="1">
    <citation type="submission" date="2021-06" db="EMBL/GenBank/DDBJ databases">
        <authorList>
            <person name="Kallberg Y."/>
            <person name="Tangrot J."/>
            <person name="Rosling A."/>
        </authorList>
    </citation>
    <scope>NUCLEOTIDE SEQUENCE</scope>
    <source>
        <strain evidence="1">CL356</strain>
    </source>
</reference>
<evidence type="ECO:0000313" key="1">
    <source>
        <dbReference type="EMBL" id="CAG8747213.1"/>
    </source>
</evidence>
<name>A0ACA9QG73_9GLOM</name>
<feature type="non-terminal residue" evidence="1">
    <location>
        <position position="1"/>
    </location>
</feature>
<feature type="non-terminal residue" evidence="1">
    <location>
        <position position="127"/>
    </location>
</feature>
<gene>
    <name evidence="1" type="ORF">ACOLOM_LOCUS12513</name>
</gene>
<proteinExistence type="predicted"/>
<accession>A0ACA9QG73</accession>
<dbReference type="Proteomes" id="UP000789525">
    <property type="component" value="Unassembled WGS sequence"/>
</dbReference>
<keyword evidence="2" id="KW-1185">Reference proteome</keyword>
<evidence type="ECO:0000313" key="2">
    <source>
        <dbReference type="Proteomes" id="UP000789525"/>
    </source>
</evidence>
<comment type="caution">
    <text evidence="1">The sequence shown here is derived from an EMBL/GenBank/DDBJ whole genome shotgun (WGS) entry which is preliminary data.</text>
</comment>
<dbReference type="EMBL" id="CAJVPT010051092">
    <property type="protein sequence ID" value="CAG8747213.1"/>
    <property type="molecule type" value="Genomic_DNA"/>
</dbReference>
<sequence length="127" mass="13568">GFAARRDRIAKRSLASPTGDATNQRHGLSQMYSVVKILQVISIQEPGGVPASRLIPPATIVVLDRSLSGYAKSVLSFRKSGTISPPRGPLAGPYRNFEEAEQPPRLQTLAWASIIVQASNTIGGSSR</sequence>
<protein>
    <submittedName>
        <fullName evidence="1">6082_t:CDS:1</fullName>
    </submittedName>
</protein>